<sequence length="554" mass="63213">MKHTERVDGKKNERISIVHRALQKSYYWHPDLRWKIQPLIISSLKNFDILSGRLRINYRGELVFGCCEKEIQADWYQLGNSKSVSSIDAPVRATSINLQSAPKSNIDSISNTNLSTFVHPIIHADTELGVLEVTTPFQGKSKVSMQEIIAELAKKCGYIIQRQQLEEWTANSPNGNTMSIVGTSPKIHTVEHFIEKATRSNLPVLIEGEFGTNKLSVAVSLHAMGPRKDAPFVEIRCGLPADSPEQWITQANGGTLFLNEVDRLPLEWQNKLIYFLTSRQNQWLEANVESDYRLIASSSTDLNELVLEEKFLQELLVEIDFLSIKLPTLKERQSDIKDLVNAALLRHSGTVNIQVDENMSQILENYTWPQNDFELERTIARLAIMADSDTITTNLAQLYTPWLLGESHQCHSDSSILGCDYDDDKLHQCQLIDWMMGKESIEPNFPHEGLRRVVIFIRDNYNREITLGELSKVALLSTSHLTCLFRTGLNTSFKSLLRKLRIEKAKEILINSPKLQITQVARQVGFSDLSHFERSFKSIVHMPAREFRQQALER</sequence>
<dbReference type="PANTHER" id="PTHR32071">
    <property type="entry name" value="TRANSCRIPTIONAL REGULATORY PROTEIN"/>
    <property type="match status" value="1"/>
</dbReference>
<dbReference type="Gene3D" id="1.10.10.60">
    <property type="entry name" value="Homeodomain-like"/>
    <property type="match status" value="1"/>
</dbReference>
<dbReference type="InterPro" id="IPR009057">
    <property type="entry name" value="Homeodomain-like_sf"/>
</dbReference>
<proteinExistence type="predicted"/>
<dbReference type="EMBL" id="JADOES010000029">
    <property type="protein sequence ID" value="MBT9316586.1"/>
    <property type="molecule type" value="Genomic_DNA"/>
</dbReference>
<dbReference type="Pfam" id="PF12833">
    <property type="entry name" value="HTH_18"/>
    <property type="match status" value="1"/>
</dbReference>
<evidence type="ECO:0000256" key="4">
    <source>
        <dbReference type="ARBA" id="ARBA00023163"/>
    </source>
</evidence>
<reference evidence="7" key="1">
    <citation type="submission" date="2020-11" db="EMBL/GenBank/DDBJ databases">
        <authorList>
            <person name="Konstantinou D."/>
            <person name="Gkelis S."/>
            <person name="Popin R."/>
            <person name="Fewer D."/>
            <person name="Sivonen K."/>
        </authorList>
    </citation>
    <scope>NUCLEOTIDE SEQUENCE</scope>
    <source>
        <strain evidence="7">TAU-MAC 1115</strain>
    </source>
</reference>
<dbReference type="PROSITE" id="PS01124">
    <property type="entry name" value="HTH_ARAC_FAMILY_2"/>
    <property type="match status" value="1"/>
</dbReference>
<dbReference type="InterPro" id="IPR027417">
    <property type="entry name" value="P-loop_NTPase"/>
</dbReference>
<dbReference type="SUPFAM" id="SSF46689">
    <property type="entry name" value="Homeodomain-like"/>
    <property type="match status" value="1"/>
</dbReference>
<evidence type="ECO:0000256" key="3">
    <source>
        <dbReference type="ARBA" id="ARBA00023015"/>
    </source>
</evidence>
<keyword evidence="1" id="KW-0547">Nucleotide-binding</keyword>
<name>A0A947GPJ3_9CYAN</name>
<dbReference type="AlphaFoldDB" id="A0A947GPJ3"/>
<dbReference type="GO" id="GO:0043565">
    <property type="term" value="F:sequence-specific DNA binding"/>
    <property type="evidence" value="ECO:0007669"/>
    <property type="project" value="InterPro"/>
</dbReference>
<evidence type="ECO:0000256" key="1">
    <source>
        <dbReference type="ARBA" id="ARBA00022741"/>
    </source>
</evidence>
<evidence type="ECO:0000256" key="2">
    <source>
        <dbReference type="ARBA" id="ARBA00022840"/>
    </source>
</evidence>
<protein>
    <submittedName>
        <fullName evidence="7">Sigma 54-interacting transcriptional regulator</fullName>
    </submittedName>
</protein>
<keyword evidence="3" id="KW-0805">Transcription regulation</keyword>
<evidence type="ECO:0000259" key="6">
    <source>
        <dbReference type="PROSITE" id="PS50045"/>
    </source>
</evidence>
<accession>A0A947GPJ3</accession>
<organism evidence="7 8">
    <name type="scientific">Leptothoe spongobia TAU-MAC 1115</name>
    <dbReference type="NCBI Taxonomy" id="1967444"/>
    <lineage>
        <taxon>Bacteria</taxon>
        <taxon>Bacillati</taxon>
        <taxon>Cyanobacteriota</taxon>
        <taxon>Cyanophyceae</taxon>
        <taxon>Nodosilineales</taxon>
        <taxon>Cymatolegaceae</taxon>
        <taxon>Leptothoe</taxon>
        <taxon>Leptothoe spongobia</taxon>
    </lineage>
</organism>
<gene>
    <name evidence="7" type="ORF">IXB50_14240</name>
</gene>
<dbReference type="Gene3D" id="1.10.8.60">
    <property type="match status" value="1"/>
</dbReference>
<evidence type="ECO:0000313" key="7">
    <source>
        <dbReference type="EMBL" id="MBT9316586.1"/>
    </source>
</evidence>
<dbReference type="RefSeq" id="WP_215609653.1">
    <property type="nucleotide sequence ID" value="NZ_JADOES010000029.1"/>
</dbReference>
<dbReference type="GO" id="GO:0005524">
    <property type="term" value="F:ATP binding"/>
    <property type="evidence" value="ECO:0007669"/>
    <property type="project" value="UniProtKB-KW"/>
</dbReference>
<evidence type="ECO:0000259" key="5">
    <source>
        <dbReference type="PROSITE" id="PS01124"/>
    </source>
</evidence>
<dbReference type="Proteomes" id="UP000717364">
    <property type="component" value="Unassembled WGS sequence"/>
</dbReference>
<dbReference type="Gene3D" id="3.40.50.300">
    <property type="entry name" value="P-loop containing nucleotide triphosphate hydrolases"/>
    <property type="match status" value="1"/>
</dbReference>
<dbReference type="Pfam" id="PF14532">
    <property type="entry name" value="Sigma54_activ_2"/>
    <property type="match status" value="1"/>
</dbReference>
<evidence type="ECO:0000313" key="8">
    <source>
        <dbReference type="Proteomes" id="UP000717364"/>
    </source>
</evidence>
<feature type="domain" description="Sigma-54 factor interaction" evidence="6">
    <location>
        <begin position="180"/>
        <end position="384"/>
    </location>
</feature>
<keyword evidence="2" id="KW-0067">ATP-binding</keyword>
<keyword evidence="4" id="KW-0804">Transcription</keyword>
<feature type="domain" description="HTH araC/xylS-type" evidence="5">
    <location>
        <begin position="451"/>
        <end position="550"/>
    </location>
</feature>
<dbReference type="PROSITE" id="PS50045">
    <property type="entry name" value="SIGMA54_INTERACT_4"/>
    <property type="match status" value="1"/>
</dbReference>
<dbReference type="InterPro" id="IPR002078">
    <property type="entry name" value="Sigma_54_int"/>
</dbReference>
<reference evidence="7" key="2">
    <citation type="journal article" date="2021" name="Mar. Drugs">
        <title>Genome Reduction and Secondary Metabolism of the Marine Sponge-Associated Cyanobacterium Leptothoe.</title>
        <authorList>
            <person name="Konstantinou D."/>
            <person name="Popin R.V."/>
            <person name="Fewer D.P."/>
            <person name="Sivonen K."/>
            <person name="Gkelis S."/>
        </authorList>
    </citation>
    <scope>NUCLEOTIDE SEQUENCE</scope>
    <source>
        <strain evidence="7">TAU-MAC 1115</strain>
    </source>
</reference>
<dbReference type="InterPro" id="IPR058031">
    <property type="entry name" value="AAA_lid_NorR"/>
</dbReference>
<dbReference type="InterPro" id="IPR018060">
    <property type="entry name" value="HTH_AraC"/>
</dbReference>
<dbReference type="SMART" id="SM00342">
    <property type="entry name" value="HTH_ARAC"/>
    <property type="match status" value="1"/>
</dbReference>
<keyword evidence="8" id="KW-1185">Reference proteome</keyword>
<dbReference type="Pfam" id="PF25601">
    <property type="entry name" value="AAA_lid_14"/>
    <property type="match status" value="1"/>
</dbReference>
<dbReference type="SUPFAM" id="SSF52540">
    <property type="entry name" value="P-loop containing nucleoside triphosphate hydrolases"/>
    <property type="match status" value="1"/>
</dbReference>
<comment type="caution">
    <text evidence="7">The sequence shown here is derived from an EMBL/GenBank/DDBJ whole genome shotgun (WGS) entry which is preliminary data.</text>
</comment>
<dbReference type="GO" id="GO:0003700">
    <property type="term" value="F:DNA-binding transcription factor activity"/>
    <property type="evidence" value="ECO:0007669"/>
    <property type="project" value="InterPro"/>
</dbReference>